<keyword evidence="2" id="KW-1133">Transmembrane helix</keyword>
<feature type="compositionally biased region" description="Polar residues" evidence="1">
    <location>
        <begin position="156"/>
        <end position="167"/>
    </location>
</feature>
<feature type="region of interest" description="Disordered" evidence="1">
    <location>
        <begin position="1149"/>
        <end position="1192"/>
    </location>
</feature>
<feature type="region of interest" description="Disordered" evidence="1">
    <location>
        <begin position="148"/>
        <end position="167"/>
    </location>
</feature>
<dbReference type="PANTHER" id="PTHR32085:SF3">
    <property type="entry name" value="PROTEIN CSF1"/>
    <property type="match status" value="1"/>
</dbReference>
<organism evidence="4 5">
    <name type="scientific">Amanita muscaria (strain Koide BX008)</name>
    <dbReference type="NCBI Taxonomy" id="946122"/>
    <lineage>
        <taxon>Eukaryota</taxon>
        <taxon>Fungi</taxon>
        <taxon>Dikarya</taxon>
        <taxon>Basidiomycota</taxon>
        <taxon>Agaricomycotina</taxon>
        <taxon>Agaricomycetes</taxon>
        <taxon>Agaricomycetidae</taxon>
        <taxon>Agaricales</taxon>
        <taxon>Pluteineae</taxon>
        <taxon>Amanitaceae</taxon>
        <taxon>Amanita</taxon>
    </lineage>
</organism>
<dbReference type="Proteomes" id="UP000054549">
    <property type="component" value="Unassembled WGS sequence"/>
</dbReference>
<dbReference type="Pfam" id="PF21678">
    <property type="entry name" value="Csf1_N"/>
    <property type="match status" value="1"/>
</dbReference>
<dbReference type="InterPro" id="IPR029636">
    <property type="entry name" value="Csf1"/>
</dbReference>
<dbReference type="OrthoDB" id="10051416at2759"/>
<name>A0A0C2SSF5_AMAMK</name>
<feature type="region of interest" description="Disordered" evidence="1">
    <location>
        <begin position="2482"/>
        <end position="2508"/>
    </location>
</feature>
<dbReference type="STRING" id="946122.A0A0C2SSF5"/>
<feature type="compositionally biased region" description="Acidic residues" evidence="1">
    <location>
        <begin position="1162"/>
        <end position="1178"/>
    </location>
</feature>
<feature type="compositionally biased region" description="Polar residues" evidence="1">
    <location>
        <begin position="2496"/>
        <end position="2508"/>
    </location>
</feature>
<keyword evidence="2" id="KW-0812">Transmembrane</keyword>
<accession>A0A0C2SSF5</accession>
<dbReference type="HOGENOM" id="CLU_000463_0_0_1"/>
<keyword evidence="5" id="KW-1185">Reference proteome</keyword>
<evidence type="ECO:0000313" key="5">
    <source>
        <dbReference type="Proteomes" id="UP000054549"/>
    </source>
</evidence>
<dbReference type="PANTHER" id="PTHR32085">
    <property type="entry name" value="PROTEIN CSF1"/>
    <property type="match status" value="1"/>
</dbReference>
<dbReference type="GO" id="GO:0006113">
    <property type="term" value="P:fermentation"/>
    <property type="evidence" value="ECO:0007669"/>
    <property type="project" value="InterPro"/>
</dbReference>
<evidence type="ECO:0000313" key="4">
    <source>
        <dbReference type="EMBL" id="KIL66260.1"/>
    </source>
</evidence>
<dbReference type="GO" id="GO:0016020">
    <property type="term" value="C:membrane"/>
    <property type="evidence" value="ECO:0007669"/>
    <property type="project" value="InterPro"/>
</dbReference>
<feature type="transmembrane region" description="Helical" evidence="2">
    <location>
        <begin position="6"/>
        <end position="36"/>
    </location>
</feature>
<reference evidence="4 5" key="1">
    <citation type="submission" date="2014-04" db="EMBL/GenBank/DDBJ databases">
        <title>Evolutionary Origins and Diversification of the Mycorrhizal Mutualists.</title>
        <authorList>
            <consortium name="DOE Joint Genome Institute"/>
            <consortium name="Mycorrhizal Genomics Consortium"/>
            <person name="Kohler A."/>
            <person name="Kuo A."/>
            <person name="Nagy L.G."/>
            <person name="Floudas D."/>
            <person name="Copeland A."/>
            <person name="Barry K.W."/>
            <person name="Cichocki N."/>
            <person name="Veneault-Fourrey C."/>
            <person name="LaButti K."/>
            <person name="Lindquist E.A."/>
            <person name="Lipzen A."/>
            <person name="Lundell T."/>
            <person name="Morin E."/>
            <person name="Murat C."/>
            <person name="Riley R."/>
            <person name="Ohm R."/>
            <person name="Sun H."/>
            <person name="Tunlid A."/>
            <person name="Henrissat B."/>
            <person name="Grigoriev I.V."/>
            <person name="Hibbett D.S."/>
            <person name="Martin F."/>
        </authorList>
    </citation>
    <scope>NUCLEOTIDE SEQUENCE [LARGE SCALE GENOMIC DNA]</scope>
    <source>
        <strain evidence="4 5">Koide BX008</strain>
    </source>
</reference>
<evidence type="ECO:0000256" key="1">
    <source>
        <dbReference type="SAM" id="MobiDB-lite"/>
    </source>
</evidence>
<dbReference type="EMBL" id="KN818237">
    <property type="protein sequence ID" value="KIL66260.1"/>
    <property type="molecule type" value="Genomic_DNA"/>
</dbReference>
<keyword evidence="2" id="KW-0472">Membrane</keyword>
<proteinExistence type="predicted"/>
<sequence>MLDKNVLISCIFLGLALVVYFFYWNRFLALVIGFFIRALYWNREGSRVWFDIGSIHFSLLAGRILLNNVSYYSGNQTIKIVKGQIQWRYWIRHPTDEGELSPPTGEDPKPPSRPLSCRIQISLHGLEWFLYNRTAAYDDITSQMEKTHDYSDGRRNSATNHMRTDSTTPINVSKLNRVLRILAVIRRAFQWIKNQLPSLDPMDLFPIGIESIKGVIILGNQSTPYLLVSEFQRAEGTYGYVAAKSNLDPYRTLLTVRFQRATVSYADNAAYVRPMTTVGKVANDCISQYTSPIENLHPHSFAKLWHQLKLFAFMEKYMTSQHGLWWQKMSLWKDQDKDEATVIGADFMELEYAKEPKLLEAPIVDVSYYSDAPGQIPSASAFTDENTKDLSNGDTDPEWGIDMVIYAGLIRYGPWADRQRADLQTLFFPASWQDSQVTPQPKLGDQRRWAAMQLLVELRDCTNLQIPFREASKDWQWDGKCEIPNRPRKREPACIQVSAGDCSSIRLTIPMAVEAGGYESTLEVHLDTPTVTSSLNDIRLVQAETCRVRCGMPTPLRWNSERTWAISITLRDPVLYLVRDHINLFTDLGKDWASGPPHDYRRFIPTVYAIDIAMHHYSLNLYLNDNNIIDRPHTKDENVLLTAAANYAKGKVTIPANVFRPEKTTVSFAVEVPDPLLKMSLPRWNTNALHAPKSGNTLGRAVSVRLDGSYLYFSQVKDDHVDQLQLKITAHDVIYKMLGWSIRYFMVLKDDYFGSFTHFSTLSELLKRQQNGLTFGDPILLKYRPGKANMLQVTLAVDVTTGTIIIPAGLPGHESASDWDKAGGHGIGACLSVSVPELQLYLRLHDHFMEMTLNTDTISARVESDYPEKLHASKRTHVREDLLMIDGIDIAAHRLFGPLPRAATYVCIWEICLGQIRTILSASDARILAAAGNAFRINFTDLANAPSSEFLPHIEPDVTFVKVSVKGCDATWRTDHAALSIELPNGFTIDNNDLGSQYHQKVTSVRIPDILLRLLLRGKRERLPWLEAAVLETHIDVDIYGAPRQHRDHTRKQIAFVQEQDRPSGRAHGIFGRYLCSADIDFIQQHSLHLNGVFLPCPTIPDMFRNSHSKREARALINVPYAHGSHHDDPSSSDAETGISEAERDARLAKARSATPLSHPVDDEENMTSMDESDDADLTDSTSDSIWFDEDLPSSPDDNETLLVLYSRICRHFKLRRGSAIVEEGAPYILVKDKDLFSPRPYSSSVSHGLGSMPMKAVESNDDCDMTTLRIRFTRRSEIRITPLIVPAMIWLEKDMERCLLGPELWIDSLLIKQLDELQADSLVVSRLNWTVELSSATLQIGQHISMLDDAHPMIPLDFKTIRTPSKLDSMAVFQVTLEDFTTSGTVKHGDLALQCSFGVLLASLKTTMDKPSISSSFLGESSFELNLTSSTVSFGHRNLQTDLGSVYFSISQRAPEFALATGLLFSQTFEQARTVAERWKDFIDVHQRKMVHSILSSSQDIPIVEPLSTIQPSYLVQRGIPSIVRANPRFKFLCHLRDCLWNLGPDWNISMLATVPIDNGLLRGELESRARALDPDIDVSSIESLFYSPRLEAGEDLRHQDIYYIASLKSGGVIITLILPSGKSGGQLSLSELDSSVRMIPCDVYRTAIKNLSQTSFRGEKRVSTRKTVACFILGDVTLTLYPHAMIFLQHIARFSPLFFGEESTGSPANPAKRQPKFANVEMTVALNRLHIQAAAENLIFEMGICHSQAALSSLSRSQEHEDRSTNNTLLVTNAYMRARSPQTTLVDGQDVLAALELATIRLNLVTRQEPRCRTRMRLVFSSDNSQLKVPRSALRLYRFIEEWRDDYLPGLESTFNSLLSELKASNKSPSKSSSSTQPAVVQFHGRLGHLGIALQVMHGTWVSWDAHDLVGYSVSANPSSLSTYTFGCQISSMGFCVSTKDAMEVKMVLPPLTVTGRYDGLSVHVLALVGLIDLRLKPNHWDKLLVIQQKFGQDFNDLLSLMQEPRSKRTMSTAQTTARRESRLKYGGYLKMKGFRIGLEGMSSTLYLECQDIGSGLDSAADNAWHVSLSNLALSLAPRSGLDPHGSTFNRRHRSAFLIVDIKISTESRTSQASLDIEKRLRISVTKMHAVMQAKSISEMSDFVDELHTEVLSRKEQRSLELLAFKEKTSNILKTFGVGSKDPGPEQTPSWLDTHVIDIVLQHVGVAIPLTRDHDLQLPEKRGQDNASVPAFLFSIVKVEFGAHRGETGQVAVTNLSFQFVPRFRQSVPNDFMGENHQTRNRLLYPEMSAQVQTSQTFSLRRIWMEADVNGFILDFDSSIPQYIFSAIDIYHKGRESVERISATVPLPQWSSTPSPVLKAKVEASLATSRVFASLKFSSGKIRLFSEQAYNSTKSFLSSAASKDMADELLLRLGAEIFNLPEVSVWAEYWTTPTHNLNTPNSEPSTVMLRSTVHSSENTLRPTMLHFLTEVINSVDNRLRAASQRRPPRPSLLVTKSSASASSPQNDEIIPANLGLRISFSLRIDRSKLELTCLPDVNVMAGLYWESGGFVINIFPAAQKVTLTGTVSGLTAGLKHGFLSEDCVKFDARNLGFTVTFASLLDRPFHAINLLSVVLDTEFLGGLRFSRLQDVLCFKAVWLDNIPVLNSQAPLSGKVAKPAGVSSSKQLAQTFTTSVLIRIRKIKTNVDLGQSISTVTLDLSNVILRTRLSDTLRELSISVGAFILNAKGNIAGCMRVQDCVFQTSQRMRDDFLDHGCMLDLRMTSGPLSVDLQSEHQKLLRYRSEPLAIEIYDDWSNLYGQTDERHLRLSFTIACSEILAVATVSTIPKIMTYVHRFEANLKAQREGASKESATFSKSRTPKVGNPLSTVAEAMLQSAKTRLKQAESTLTYLMRQHMSFRLNRLQLVAFPRTMEDSELASFTGERLRARLNRTVTSGNVPPRRDIYLSFSSLGISRYAQIPNAAYNELQAHEWLKSLLKSAAEATIVGLPAMKMRMISEESTSQEFNDLNYDFNSEFMRQRDGAKQEQEDIFITLNVSLYSWLTVLRKNLAREMEQVSNAAERQPVKAISILPLRGAPDSREITVPSIPETSGQKAMTVAGRLNCDMCLGLGISSALSCVN</sequence>
<dbReference type="InParanoid" id="A0A0C2SSF5"/>
<evidence type="ECO:0000259" key="3">
    <source>
        <dbReference type="Pfam" id="PF21678"/>
    </source>
</evidence>
<feature type="domain" description="Csf1 N-terminal" evidence="3">
    <location>
        <begin position="19"/>
        <end position="766"/>
    </location>
</feature>
<gene>
    <name evidence="4" type="ORF">M378DRAFT_192008</name>
</gene>
<evidence type="ECO:0000256" key="2">
    <source>
        <dbReference type="SAM" id="Phobius"/>
    </source>
</evidence>
<protein>
    <recommendedName>
        <fullName evidence="3">Csf1 N-terminal domain-containing protein</fullName>
    </recommendedName>
</protein>
<dbReference type="InterPro" id="IPR048636">
    <property type="entry name" value="Csf1_N"/>
</dbReference>